<sequence>MTKVAAVIAMITVALCATFAEPEFFAKNAFLGSFITFELLNILAVILTVTLASIANIHLSLNRIVRAAFKDRAKGTEAANRVRSEINQNGWLLFWLFIAACGLLFLKGAYEAPTVFVLSFVHSFGLIVLLTNLLVLCDTYQVIYQIVKMETHHSSTGPTDFGA</sequence>
<dbReference type="RefSeq" id="WP_110779886.1">
    <property type="nucleotide sequence ID" value="NZ_QJTI01000003.1"/>
</dbReference>
<evidence type="ECO:0000313" key="3">
    <source>
        <dbReference type="Proteomes" id="UP000248148"/>
    </source>
</evidence>
<proteinExistence type="predicted"/>
<evidence type="ECO:0000313" key="2">
    <source>
        <dbReference type="EMBL" id="PYF04492.1"/>
    </source>
</evidence>
<feature type="transmembrane region" description="Helical" evidence="1">
    <location>
        <begin position="30"/>
        <end position="54"/>
    </location>
</feature>
<dbReference type="OrthoDB" id="7605535at2"/>
<feature type="transmembrane region" description="Helical" evidence="1">
    <location>
        <begin position="91"/>
        <end position="110"/>
    </location>
</feature>
<keyword evidence="1" id="KW-0472">Membrane</keyword>
<reference evidence="2 3" key="1">
    <citation type="submission" date="2018-06" db="EMBL/GenBank/DDBJ databases">
        <title>Genomic Encyclopedia of Archaeal and Bacterial Type Strains, Phase II (KMG-II): from individual species to whole genera.</title>
        <authorList>
            <person name="Goeker M."/>
        </authorList>
    </citation>
    <scope>NUCLEOTIDE SEQUENCE [LARGE SCALE GENOMIC DNA]</scope>
    <source>
        <strain evidence="2 3">JCM 11668</strain>
    </source>
</reference>
<dbReference type="EMBL" id="QJTI01000003">
    <property type="protein sequence ID" value="PYF04492.1"/>
    <property type="molecule type" value="Genomic_DNA"/>
</dbReference>
<gene>
    <name evidence="2" type="ORF">BJ122_103146</name>
</gene>
<organism evidence="2 3">
    <name type="scientific">Rhodopseudomonas faecalis</name>
    <dbReference type="NCBI Taxonomy" id="99655"/>
    <lineage>
        <taxon>Bacteria</taxon>
        <taxon>Pseudomonadati</taxon>
        <taxon>Pseudomonadota</taxon>
        <taxon>Alphaproteobacteria</taxon>
        <taxon>Hyphomicrobiales</taxon>
        <taxon>Nitrobacteraceae</taxon>
        <taxon>Rhodopseudomonas</taxon>
    </lineage>
</organism>
<keyword evidence="1" id="KW-1133">Transmembrane helix</keyword>
<accession>A0A318TI03</accession>
<evidence type="ECO:0008006" key="4">
    <source>
        <dbReference type="Google" id="ProtNLM"/>
    </source>
</evidence>
<protein>
    <recommendedName>
        <fullName evidence="4">DUF2721 domain-containing protein</fullName>
    </recommendedName>
</protein>
<name>A0A318TI03_9BRAD</name>
<dbReference type="AlphaFoldDB" id="A0A318TI03"/>
<dbReference type="Proteomes" id="UP000248148">
    <property type="component" value="Unassembled WGS sequence"/>
</dbReference>
<feature type="transmembrane region" description="Helical" evidence="1">
    <location>
        <begin position="116"/>
        <end position="136"/>
    </location>
</feature>
<evidence type="ECO:0000256" key="1">
    <source>
        <dbReference type="SAM" id="Phobius"/>
    </source>
</evidence>
<comment type="caution">
    <text evidence="2">The sequence shown here is derived from an EMBL/GenBank/DDBJ whole genome shotgun (WGS) entry which is preliminary data.</text>
</comment>
<keyword evidence="1" id="KW-0812">Transmembrane</keyword>
<keyword evidence="3" id="KW-1185">Reference proteome</keyword>